<gene>
    <name evidence="1" type="ORF">NG799_05035</name>
</gene>
<comment type="caution">
    <text evidence="1">The sequence shown here is derived from an EMBL/GenBank/DDBJ whole genome shotgun (WGS) entry which is preliminary data.</text>
</comment>
<protein>
    <recommendedName>
        <fullName evidence="3">Late competence development protein ComFB</fullName>
    </recommendedName>
</protein>
<dbReference type="Proteomes" id="UP001525890">
    <property type="component" value="Unassembled WGS sequence"/>
</dbReference>
<name>A0ABT2MLU1_9CYAN</name>
<dbReference type="EMBL" id="JAMXFF010000005">
    <property type="protein sequence ID" value="MCT7965698.1"/>
    <property type="molecule type" value="Genomic_DNA"/>
</dbReference>
<sequence>MLSNDVIPQSMRQRIEQIVTGLMEEYPFFKEDIDYSEMVKYLTLVFGQNLPVAEFNRIPDGQLKEQCSLIMATEMLSKIGDELSPAQMAIFDEAVQGG</sequence>
<reference evidence="1 2" key="1">
    <citation type="journal article" date="2022" name="Front. Microbiol.">
        <title>High genomic differentiation and limited gene flow indicate recent cryptic speciation within the genus Laspinema (cyanobacteria).</title>
        <authorList>
            <person name="Stanojkovic A."/>
            <person name="Skoupy S."/>
            <person name="Skaloud P."/>
            <person name="Dvorak P."/>
        </authorList>
    </citation>
    <scope>NUCLEOTIDE SEQUENCE [LARGE SCALE GENOMIC DNA]</scope>
    <source>
        <strain evidence="1 2">D2a</strain>
    </source>
</reference>
<organism evidence="1 2">
    <name type="scientific">Laspinema palackyanum D2a</name>
    <dbReference type="NCBI Taxonomy" id="2953684"/>
    <lineage>
        <taxon>Bacteria</taxon>
        <taxon>Bacillati</taxon>
        <taxon>Cyanobacteriota</taxon>
        <taxon>Cyanophyceae</taxon>
        <taxon>Oscillatoriophycideae</taxon>
        <taxon>Oscillatoriales</taxon>
        <taxon>Laspinemataceae</taxon>
        <taxon>Laspinema</taxon>
        <taxon>Laspinema palackyanum</taxon>
    </lineage>
</organism>
<proteinExistence type="predicted"/>
<keyword evidence="2" id="KW-1185">Reference proteome</keyword>
<evidence type="ECO:0000313" key="1">
    <source>
        <dbReference type="EMBL" id="MCT7965698.1"/>
    </source>
</evidence>
<evidence type="ECO:0008006" key="3">
    <source>
        <dbReference type="Google" id="ProtNLM"/>
    </source>
</evidence>
<evidence type="ECO:0000313" key="2">
    <source>
        <dbReference type="Proteomes" id="UP001525890"/>
    </source>
</evidence>
<dbReference type="RefSeq" id="WP_368005385.1">
    <property type="nucleotide sequence ID" value="NZ_JAMXFF010000005.1"/>
</dbReference>
<accession>A0ABT2MLU1</accession>